<gene>
    <name evidence="2" type="ORF">N7476_001123</name>
</gene>
<evidence type="ECO:0008006" key="4">
    <source>
        <dbReference type="Google" id="ProtNLM"/>
    </source>
</evidence>
<feature type="region of interest" description="Disordered" evidence="1">
    <location>
        <begin position="511"/>
        <end position="714"/>
    </location>
</feature>
<feature type="compositionally biased region" description="Polar residues" evidence="1">
    <location>
        <begin position="628"/>
        <end position="638"/>
    </location>
</feature>
<feature type="region of interest" description="Disordered" evidence="1">
    <location>
        <begin position="180"/>
        <end position="201"/>
    </location>
</feature>
<feature type="region of interest" description="Disordered" evidence="1">
    <location>
        <begin position="345"/>
        <end position="490"/>
    </location>
</feature>
<organism evidence="2 3">
    <name type="scientific">Penicillium atrosanguineum</name>
    <dbReference type="NCBI Taxonomy" id="1132637"/>
    <lineage>
        <taxon>Eukaryota</taxon>
        <taxon>Fungi</taxon>
        <taxon>Dikarya</taxon>
        <taxon>Ascomycota</taxon>
        <taxon>Pezizomycotina</taxon>
        <taxon>Eurotiomycetes</taxon>
        <taxon>Eurotiomycetidae</taxon>
        <taxon>Eurotiales</taxon>
        <taxon>Aspergillaceae</taxon>
        <taxon>Penicillium</taxon>
    </lineage>
</organism>
<feature type="compositionally biased region" description="Polar residues" evidence="1">
    <location>
        <begin position="472"/>
        <end position="481"/>
    </location>
</feature>
<feature type="region of interest" description="Disordered" evidence="1">
    <location>
        <begin position="1"/>
        <end position="120"/>
    </location>
</feature>
<feature type="compositionally biased region" description="Polar residues" evidence="1">
    <location>
        <begin position="261"/>
        <end position="278"/>
    </location>
</feature>
<feature type="compositionally biased region" description="Polar residues" evidence="1">
    <location>
        <begin position="23"/>
        <end position="32"/>
    </location>
</feature>
<dbReference type="Proteomes" id="UP001147746">
    <property type="component" value="Unassembled WGS sequence"/>
</dbReference>
<dbReference type="EMBL" id="JAPZBO010000001">
    <property type="protein sequence ID" value="KAJ5331340.1"/>
    <property type="molecule type" value="Genomic_DNA"/>
</dbReference>
<feature type="compositionally biased region" description="Basic and acidic residues" evidence="1">
    <location>
        <begin position="420"/>
        <end position="431"/>
    </location>
</feature>
<proteinExistence type="predicted"/>
<protein>
    <recommendedName>
        <fullName evidence="4">Nuclear RNA binding protein</fullName>
    </recommendedName>
</protein>
<reference evidence="2" key="1">
    <citation type="submission" date="2022-12" db="EMBL/GenBank/DDBJ databases">
        <authorList>
            <person name="Petersen C."/>
        </authorList>
    </citation>
    <scope>NUCLEOTIDE SEQUENCE</scope>
    <source>
        <strain evidence="2">IBT 21472</strain>
    </source>
</reference>
<comment type="caution">
    <text evidence="2">The sequence shown here is derived from an EMBL/GenBank/DDBJ whole genome shotgun (WGS) entry which is preliminary data.</text>
</comment>
<evidence type="ECO:0000256" key="1">
    <source>
        <dbReference type="SAM" id="MobiDB-lite"/>
    </source>
</evidence>
<evidence type="ECO:0000313" key="3">
    <source>
        <dbReference type="Proteomes" id="UP001147746"/>
    </source>
</evidence>
<feature type="compositionally biased region" description="Low complexity" evidence="1">
    <location>
        <begin position="89"/>
        <end position="120"/>
    </location>
</feature>
<dbReference type="AlphaFoldDB" id="A0A9W9UEJ3"/>
<feature type="compositionally biased region" description="Basic and acidic residues" evidence="1">
    <location>
        <begin position="345"/>
        <end position="356"/>
    </location>
</feature>
<reference evidence="2" key="2">
    <citation type="journal article" date="2023" name="IMA Fungus">
        <title>Comparative genomic study of the Penicillium genus elucidates a diverse pangenome and 15 lateral gene transfer events.</title>
        <authorList>
            <person name="Petersen C."/>
            <person name="Sorensen T."/>
            <person name="Nielsen M.R."/>
            <person name="Sondergaard T.E."/>
            <person name="Sorensen J.L."/>
            <person name="Fitzpatrick D.A."/>
            <person name="Frisvad J.C."/>
            <person name="Nielsen K.L."/>
        </authorList>
    </citation>
    <scope>NUCLEOTIDE SEQUENCE</scope>
    <source>
        <strain evidence="2">IBT 21472</strain>
    </source>
</reference>
<feature type="region of interest" description="Disordered" evidence="1">
    <location>
        <begin position="242"/>
        <end position="325"/>
    </location>
</feature>
<feature type="compositionally biased region" description="Polar residues" evidence="1">
    <location>
        <begin position="690"/>
        <end position="700"/>
    </location>
</feature>
<sequence>MDVDPNPVQQQRSSRKHLRSSSDDTNLAWSSDESGRFDDADERELEFFKSPSAKSAKRRRSNDWPLPDEAADYGHHDRRARNGAGGLGASLAAPYKSSPRASPRGSSRARHSAAAANSPRNLLARRSRFVEATMIDSVSEKPPSIFMQEKKQAAAQNRGSGIFRFGKAIASAFNPFGGWGKSSPESANKSPQKDALTQAEQAYAELKKAGYKGTNKGAYLESANVDQAQADQTWQDIREKMLSGNPTSHCGEKYGLGTPLRSPQRSPTKSSKRSSLQDLRSLGLPFMRSHEQVTTAPPTYQDRSSEDLEPNGLRRQKSKKEMNRQAKLVKKVSNLEDKLDRARRELRELSSNEERVPAPIPESIESVRMSMDMDPGIFPRKFVPGALPTLPSERLLDQQDPESKSPEPGMDGVTALPSMEGRESFSLEKPLRSPSSSPIKTPKGRSKESRPSSMGKESSSRKRKSPVPEQIASRNPIQPHSTDCHDDILQPAELEQLIDLGLLSPTRQAKWQKLEAGDSPGSIERKRNTGVDYATAGEAGSMHRRSPSVQPRPSPGLNRSPSSKAVRSPPPLRMRRGHSSLRSVSPTHAVAKSQEAPSDCLSPSPPLETHNAFYLQQQRSLDPDRTPRSSPTKSTGSPSRPAHTRRRSRQEKDIPPVPPLPKELRSDAAKVTNSPSKKKNPRDSLASVLEPQSPSTQNRRSAVLDEYPWPSDIF</sequence>
<feature type="compositionally biased region" description="Basic and acidic residues" evidence="1">
    <location>
        <begin position="394"/>
        <end position="405"/>
    </location>
</feature>
<evidence type="ECO:0000313" key="2">
    <source>
        <dbReference type="EMBL" id="KAJ5331340.1"/>
    </source>
</evidence>
<accession>A0A9W9UEJ3</accession>
<feature type="compositionally biased region" description="Polar residues" evidence="1">
    <location>
        <begin position="292"/>
        <end position="302"/>
    </location>
</feature>
<keyword evidence="3" id="KW-1185">Reference proteome</keyword>
<name>A0A9W9UEJ3_9EURO</name>